<protein>
    <submittedName>
        <fullName evidence="2">Jg10830 protein</fullName>
    </submittedName>
</protein>
<evidence type="ECO:0000313" key="3">
    <source>
        <dbReference type="Proteomes" id="UP000838756"/>
    </source>
</evidence>
<keyword evidence="1" id="KW-0812">Transmembrane</keyword>
<dbReference type="OrthoDB" id="7234944at2759"/>
<keyword evidence="1" id="KW-0472">Membrane</keyword>
<dbReference type="EMBL" id="CAKXAJ010026225">
    <property type="protein sequence ID" value="CAH2263031.1"/>
    <property type="molecule type" value="Genomic_DNA"/>
</dbReference>
<gene>
    <name evidence="2" type="primary">jg10830</name>
    <name evidence="2" type="ORF">PAEG_LOCUS24296</name>
</gene>
<evidence type="ECO:0000313" key="2">
    <source>
        <dbReference type="EMBL" id="CAH2263031.1"/>
    </source>
</evidence>
<accession>A0A8S4SET8</accession>
<dbReference type="AlphaFoldDB" id="A0A8S4SET8"/>
<keyword evidence="1" id="KW-1133">Transmembrane helix</keyword>
<name>A0A8S4SET8_9NEOP</name>
<sequence length="324" mass="36548">MASSYNVFGVRRCVAILSSLAIIPLRYALLLINEHSGKMQILLLLASAVFIKAAVIEKNKEEIKCDGIIIGDVYHDIEILKTDIDRPYLLAVDYSTNTVYFSYSLNKDDDIFKTAYVNLNTKEFAELQGINNGFAQTVDQKSHEIYIGGSSGIYKYNHKTKTGKHIGAKGNDIWNIYFKDILYYSTFPDQFLYTLINGESSRFKELEDTKVDQFVIDNEDIMFFTNATGLFGQKKGSQDAIKYKESSEGIRGLTTDINGNVYICTADGIFKIEKATVSLDKVLDIDDAFGLAFDNENNIVYSDATKLVRLKPNKYKTCEIENQS</sequence>
<feature type="transmembrane region" description="Helical" evidence="1">
    <location>
        <begin position="12"/>
        <end position="32"/>
    </location>
</feature>
<keyword evidence="3" id="KW-1185">Reference proteome</keyword>
<dbReference type="SUPFAM" id="SSF63829">
    <property type="entry name" value="Calcium-dependent phosphotriesterase"/>
    <property type="match status" value="1"/>
</dbReference>
<dbReference type="InterPro" id="IPR015943">
    <property type="entry name" value="WD40/YVTN_repeat-like_dom_sf"/>
</dbReference>
<evidence type="ECO:0000256" key="1">
    <source>
        <dbReference type="SAM" id="Phobius"/>
    </source>
</evidence>
<comment type="caution">
    <text evidence="2">The sequence shown here is derived from an EMBL/GenBank/DDBJ whole genome shotgun (WGS) entry which is preliminary data.</text>
</comment>
<organism evidence="2 3">
    <name type="scientific">Pararge aegeria aegeria</name>
    <dbReference type="NCBI Taxonomy" id="348720"/>
    <lineage>
        <taxon>Eukaryota</taxon>
        <taxon>Metazoa</taxon>
        <taxon>Ecdysozoa</taxon>
        <taxon>Arthropoda</taxon>
        <taxon>Hexapoda</taxon>
        <taxon>Insecta</taxon>
        <taxon>Pterygota</taxon>
        <taxon>Neoptera</taxon>
        <taxon>Endopterygota</taxon>
        <taxon>Lepidoptera</taxon>
        <taxon>Glossata</taxon>
        <taxon>Ditrysia</taxon>
        <taxon>Papilionoidea</taxon>
        <taxon>Nymphalidae</taxon>
        <taxon>Satyrinae</taxon>
        <taxon>Satyrini</taxon>
        <taxon>Parargina</taxon>
        <taxon>Pararge</taxon>
    </lineage>
</organism>
<proteinExistence type="predicted"/>
<dbReference type="Gene3D" id="2.130.10.10">
    <property type="entry name" value="YVTN repeat-like/Quinoprotein amine dehydrogenase"/>
    <property type="match status" value="1"/>
</dbReference>
<reference evidence="2" key="1">
    <citation type="submission" date="2022-03" db="EMBL/GenBank/DDBJ databases">
        <authorList>
            <person name="Lindestad O."/>
        </authorList>
    </citation>
    <scope>NUCLEOTIDE SEQUENCE</scope>
</reference>
<dbReference type="Proteomes" id="UP000838756">
    <property type="component" value="Unassembled WGS sequence"/>
</dbReference>